<keyword evidence="2" id="KW-1185">Reference proteome</keyword>
<dbReference type="AlphaFoldDB" id="A0A6I2UXC9"/>
<name>A0A6I2UXC9_9FIRM</name>
<gene>
    <name evidence="1" type="ORF">FYJ78_07480</name>
</gene>
<reference evidence="1 2" key="1">
    <citation type="submission" date="2019-08" db="EMBL/GenBank/DDBJ databases">
        <title>In-depth cultivation of the pig gut microbiome towards novel bacterial diversity and tailored functional studies.</title>
        <authorList>
            <person name="Wylensek D."/>
            <person name="Hitch T.C.A."/>
            <person name="Clavel T."/>
        </authorList>
    </citation>
    <scope>NUCLEOTIDE SEQUENCE [LARGE SCALE GENOMIC DNA]</scope>
    <source>
        <strain evidence="2">WCA-380-WT-3B3</strain>
    </source>
</reference>
<proteinExistence type="predicted"/>
<comment type="caution">
    <text evidence="1">The sequence shown here is derived from an EMBL/GenBank/DDBJ whole genome shotgun (WGS) entry which is preliminary data.</text>
</comment>
<organism evidence="1 2">
    <name type="scientific">Selenomonas montiformis</name>
    <dbReference type="NCBI Taxonomy" id="2652285"/>
    <lineage>
        <taxon>Bacteria</taxon>
        <taxon>Bacillati</taxon>
        <taxon>Bacillota</taxon>
        <taxon>Negativicutes</taxon>
        <taxon>Selenomonadales</taxon>
        <taxon>Selenomonadaceae</taxon>
        <taxon>Selenomonas</taxon>
    </lineage>
</organism>
<dbReference type="EMBL" id="VUNL01000007">
    <property type="protein sequence ID" value="MSV25025.1"/>
    <property type="molecule type" value="Genomic_DNA"/>
</dbReference>
<sequence>MNIFIILQEEKTTEFELCYEDFMKNEKVFTKYLGDGLRYELSDFVSAINGNPRGGFKLTRKESAAFADIMEKFLVWRKATPIKEGKVIV</sequence>
<dbReference type="Proteomes" id="UP000430222">
    <property type="component" value="Unassembled WGS sequence"/>
</dbReference>
<protein>
    <submittedName>
        <fullName evidence="1">Uncharacterized protein</fullName>
    </submittedName>
</protein>
<evidence type="ECO:0000313" key="1">
    <source>
        <dbReference type="EMBL" id="MSV25025.1"/>
    </source>
</evidence>
<accession>A0A6I2UXC9</accession>
<dbReference type="RefSeq" id="WP_154620799.1">
    <property type="nucleotide sequence ID" value="NZ_VUNL01000007.1"/>
</dbReference>
<evidence type="ECO:0000313" key="2">
    <source>
        <dbReference type="Proteomes" id="UP000430222"/>
    </source>
</evidence>